<evidence type="ECO:0000313" key="2">
    <source>
        <dbReference type="Proteomes" id="UP001054837"/>
    </source>
</evidence>
<keyword evidence="2" id="KW-1185">Reference proteome</keyword>
<name>A0AAV4TD72_9ARAC</name>
<protein>
    <submittedName>
        <fullName evidence="1">Uncharacterized protein</fullName>
    </submittedName>
</protein>
<evidence type="ECO:0000313" key="1">
    <source>
        <dbReference type="EMBL" id="GIY41928.1"/>
    </source>
</evidence>
<dbReference type="EMBL" id="BPLQ01009126">
    <property type="protein sequence ID" value="GIY41928.1"/>
    <property type="molecule type" value="Genomic_DNA"/>
</dbReference>
<dbReference type="Proteomes" id="UP001054837">
    <property type="component" value="Unassembled WGS sequence"/>
</dbReference>
<dbReference type="AlphaFoldDB" id="A0AAV4TD72"/>
<organism evidence="1 2">
    <name type="scientific">Caerostris darwini</name>
    <dbReference type="NCBI Taxonomy" id="1538125"/>
    <lineage>
        <taxon>Eukaryota</taxon>
        <taxon>Metazoa</taxon>
        <taxon>Ecdysozoa</taxon>
        <taxon>Arthropoda</taxon>
        <taxon>Chelicerata</taxon>
        <taxon>Arachnida</taxon>
        <taxon>Araneae</taxon>
        <taxon>Araneomorphae</taxon>
        <taxon>Entelegynae</taxon>
        <taxon>Araneoidea</taxon>
        <taxon>Araneidae</taxon>
        <taxon>Caerostris</taxon>
    </lineage>
</organism>
<proteinExistence type="predicted"/>
<gene>
    <name evidence="1" type="ORF">CDAR_318301</name>
</gene>
<reference evidence="1 2" key="1">
    <citation type="submission" date="2021-06" db="EMBL/GenBank/DDBJ databases">
        <title>Caerostris darwini draft genome.</title>
        <authorList>
            <person name="Kono N."/>
            <person name="Arakawa K."/>
        </authorList>
    </citation>
    <scope>NUCLEOTIDE SEQUENCE [LARGE SCALE GENOMIC DNA]</scope>
</reference>
<sequence>MNRKRNSFLREAAILSCHGSQRARRICVDISHEKLSHVHVCAEFSPDNGLFSMPWQHVQHGSVHVYPPPLVLPHYPLRAGSHSVTCLLIQSVTPHSALIAAVEFLEDRHCFAQGFSADCSVSLRFLLKACWVG</sequence>
<comment type="caution">
    <text evidence="1">The sequence shown here is derived from an EMBL/GenBank/DDBJ whole genome shotgun (WGS) entry which is preliminary data.</text>
</comment>
<accession>A0AAV4TD72</accession>